<dbReference type="PANTHER" id="PTHR43333:SF1">
    <property type="entry name" value="D-ISOMER SPECIFIC 2-HYDROXYACID DEHYDROGENASE NAD-BINDING DOMAIN-CONTAINING PROTEIN"/>
    <property type="match status" value="1"/>
</dbReference>
<evidence type="ECO:0000256" key="3">
    <source>
        <dbReference type="ARBA" id="ARBA00023027"/>
    </source>
</evidence>
<evidence type="ECO:0000313" key="8">
    <source>
        <dbReference type="Proteomes" id="UP001595279"/>
    </source>
</evidence>
<evidence type="ECO:0000256" key="4">
    <source>
        <dbReference type="RuleBase" id="RU003719"/>
    </source>
</evidence>
<dbReference type="RefSeq" id="WP_390268303.1">
    <property type="nucleotide sequence ID" value="NZ_JBHRSA010000006.1"/>
</dbReference>
<dbReference type="InterPro" id="IPR006140">
    <property type="entry name" value="D-isomer_DH_NAD-bd"/>
</dbReference>
<evidence type="ECO:0000313" key="7">
    <source>
        <dbReference type="EMBL" id="MFC3039247.1"/>
    </source>
</evidence>
<dbReference type="EMBL" id="JBHRSA010000006">
    <property type="protein sequence ID" value="MFC3039247.1"/>
    <property type="molecule type" value="Genomic_DNA"/>
</dbReference>
<feature type="domain" description="D-isomer specific 2-hydroxyacid dehydrogenase NAD-binding" evidence="6">
    <location>
        <begin position="103"/>
        <end position="277"/>
    </location>
</feature>
<protein>
    <submittedName>
        <fullName evidence="7">D-2-hydroxyacid dehydrogenase</fullName>
    </submittedName>
</protein>
<dbReference type="PANTHER" id="PTHR43333">
    <property type="entry name" value="2-HACID_DH_C DOMAIN-CONTAINING PROTEIN"/>
    <property type="match status" value="1"/>
</dbReference>
<sequence length="315" mass="36260">MILFSAKISQRHQDRLKETYPDLEIIFSEGTEDTYKYIEEAEVLVTYGSELEEKMIERAGKLEWMMVLSAGVDKMPFQAVKDKGIPVTNARGIHKIQMSEYAISMLLQVYRGAKQLAESERKHHWDRSVKMREMTGRTLLIAGTGAIGQEVARLAKAFQMKTIGISRSGRSKEYFDETYENSKLDDLLPEVDAVVSVLPSTEETRGFYKEKHFQMLPDHAVFLNMGRGDAVKEEVLLEAVRKKEIDHVILDVFEEEPLPENHPFWEEERVTITPHLAGMSPNYTTRALEVFEKNLKVYLDGKNDYINLVDMDRGY</sequence>
<evidence type="ECO:0000256" key="2">
    <source>
        <dbReference type="ARBA" id="ARBA00023002"/>
    </source>
</evidence>
<feature type="domain" description="D-isomer specific 2-hydroxyacid dehydrogenase catalytic" evidence="5">
    <location>
        <begin position="2"/>
        <end position="301"/>
    </location>
</feature>
<dbReference type="Pfam" id="PF00389">
    <property type="entry name" value="2-Hacid_dh"/>
    <property type="match status" value="1"/>
</dbReference>
<keyword evidence="3" id="KW-0520">NAD</keyword>
<organism evidence="7 8">
    <name type="scientific">Virgibacillus xinjiangensis</name>
    <dbReference type="NCBI Taxonomy" id="393090"/>
    <lineage>
        <taxon>Bacteria</taxon>
        <taxon>Bacillati</taxon>
        <taxon>Bacillota</taxon>
        <taxon>Bacilli</taxon>
        <taxon>Bacillales</taxon>
        <taxon>Bacillaceae</taxon>
        <taxon>Virgibacillus</taxon>
    </lineage>
</organism>
<dbReference type="SUPFAM" id="SSF52283">
    <property type="entry name" value="Formate/glycerate dehydrogenase catalytic domain-like"/>
    <property type="match status" value="1"/>
</dbReference>
<dbReference type="SUPFAM" id="SSF51735">
    <property type="entry name" value="NAD(P)-binding Rossmann-fold domains"/>
    <property type="match status" value="1"/>
</dbReference>
<gene>
    <name evidence="7" type="ORF">ACFOGI_03160</name>
</gene>
<keyword evidence="8" id="KW-1185">Reference proteome</keyword>
<comment type="similarity">
    <text evidence="1 4">Belongs to the D-isomer specific 2-hydroxyacid dehydrogenase family.</text>
</comment>
<name>A0ABV7CS10_9BACI</name>
<evidence type="ECO:0000259" key="6">
    <source>
        <dbReference type="Pfam" id="PF02826"/>
    </source>
</evidence>
<evidence type="ECO:0000256" key="1">
    <source>
        <dbReference type="ARBA" id="ARBA00005854"/>
    </source>
</evidence>
<evidence type="ECO:0000259" key="5">
    <source>
        <dbReference type="Pfam" id="PF00389"/>
    </source>
</evidence>
<reference evidence="8" key="1">
    <citation type="journal article" date="2019" name="Int. J. Syst. Evol. Microbiol.">
        <title>The Global Catalogue of Microorganisms (GCM) 10K type strain sequencing project: providing services to taxonomists for standard genome sequencing and annotation.</title>
        <authorList>
            <consortium name="The Broad Institute Genomics Platform"/>
            <consortium name="The Broad Institute Genome Sequencing Center for Infectious Disease"/>
            <person name="Wu L."/>
            <person name="Ma J."/>
        </authorList>
    </citation>
    <scope>NUCLEOTIDE SEQUENCE [LARGE SCALE GENOMIC DNA]</scope>
    <source>
        <strain evidence="8">KCTC 13128</strain>
    </source>
</reference>
<dbReference type="Proteomes" id="UP001595279">
    <property type="component" value="Unassembled WGS sequence"/>
</dbReference>
<dbReference type="CDD" id="cd05300">
    <property type="entry name" value="2-Hacid_dh_1"/>
    <property type="match status" value="1"/>
</dbReference>
<dbReference type="InterPro" id="IPR006139">
    <property type="entry name" value="D-isomer_2_OHA_DH_cat_dom"/>
</dbReference>
<dbReference type="Gene3D" id="3.40.50.720">
    <property type="entry name" value="NAD(P)-binding Rossmann-like Domain"/>
    <property type="match status" value="2"/>
</dbReference>
<accession>A0ABV7CS10</accession>
<proteinExistence type="inferred from homology"/>
<dbReference type="Pfam" id="PF02826">
    <property type="entry name" value="2-Hacid_dh_C"/>
    <property type="match status" value="1"/>
</dbReference>
<comment type="caution">
    <text evidence="7">The sequence shown here is derived from an EMBL/GenBank/DDBJ whole genome shotgun (WGS) entry which is preliminary data.</text>
</comment>
<keyword evidence="2 4" id="KW-0560">Oxidoreductase</keyword>
<dbReference type="InterPro" id="IPR036291">
    <property type="entry name" value="NAD(P)-bd_dom_sf"/>
</dbReference>